<organism evidence="12 13">
    <name type="scientific">Rhodococcoides fascians</name>
    <name type="common">Rhodococcus fascians</name>
    <dbReference type="NCBI Taxonomy" id="1828"/>
    <lineage>
        <taxon>Bacteria</taxon>
        <taxon>Bacillati</taxon>
        <taxon>Actinomycetota</taxon>
        <taxon>Actinomycetes</taxon>
        <taxon>Mycobacteriales</taxon>
        <taxon>Nocardiaceae</taxon>
        <taxon>Rhodococcoides</taxon>
    </lineage>
</organism>
<feature type="domain" description="Signal transduction histidine kinase subgroup 3 dimerisation and phosphoacceptor" evidence="11">
    <location>
        <begin position="230"/>
        <end position="297"/>
    </location>
</feature>
<evidence type="ECO:0000256" key="2">
    <source>
        <dbReference type="ARBA" id="ARBA00012438"/>
    </source>
</evidence>
<evidence type="ECO:0000259" key="11">
    <source>
        <dbReference type="Pfam" id="PF07730"/>
    </source>
</evidence>
<keyword evidence="8" id="KW-0902">Two-component regulatory system</keyword>
<dbReference type="InterPro" id="IPR011712">
    <property type="entry name" value="Sig_transdc_His_kin_sub3_dim/P"/>
</dbReference>
<keyword evidence="9" id="KW-0812">Transmembrane</keyword>
<evidence type="ECO:0000256" key="7">
    <source>
        <dbReference type="ARBA" id="ARBA00022840"/>
    </source>
</evidence>
<dbReference type="Pfam" id="PF02518">
    <property type="entry name" value="HATPase_c"/>
    <property type="match status" value="1"/>
</dbReference>
<feature type="transmembrane region" description="Helical" evidence="9">
    <location>
        <begin position="127"/>
        <end position="149"/>
    </location>
</feature>
<keyword evidence="9" id="KW-1133">Transmembrane helix</keyword>
<keyword evidence="5" id="KW-0547">Nucleotide-binding</keyword>
<keyword evidence="4 12" id="KW-0808">Transferase</keyword>
<evidence type="ECO:0000256" key="1">
    <source>
        <dbReference type="ARBA" id="ARBA00000085"/>
    </source>
</evidence>
<sequence length="424" mass="44861">MNQALPIPLNPLRAWISQQWWLAMASLLATTFAGLGGWLIVGLLLLAVFALPFALSGVLVFVFTIVVLRWLDIAARAGIDLTSGIEITKPDTIVYPTSWRKLVWCVRDVGLWKSLVYWIIRIPISAALLFLLPALFLALPVLAAAPVAWLVTDPEGTGLEIAERVDFPLVAVIGVAALVVLVAGVPPLTTLIAKLDWWSAAALLGQSESSKRVNELTVSRARVVDAADAERRRIERDLHDGAQQRLVSVAMSLGQAKSRASATDDVVLKGLLDDAHREAKNAIGEIRTLTRGLHPPILTDRGLDAALSSVAALSTVPVTIDIDPALTGERRLNATAESTVYFVVSEALTNVGKHAHAGNVQVDVARGESSVAVTVIDDGCGGAHLEPGGGLAGLADRLSGIDGTLTVTSPSGGPTRVEVTIPCE</sequence>
<dbReference type="EMBL" id="CP015220">
    <property type="protein sequence ID" value="AMY22745.1"/>
    <property type="molecule type" value="Genomic_DNA"/>
</dbReference>
<dbReference type="KEGG" id="rhs:A3Q41_01437"/>
<dbReference type="Gene3D" id="1.20.5.1930">
    <property type="match status" value="1"/>
</dbReference>
<comment type="catalytic activity">
    <reaction evidence="1">
        <text>ATP + protein L-histidine = ADP + protein N-phospho-L-histidine.</text>
        <dbReference type="EC" id="2.7.13.3"/>
    </reaction>
</comment>
<dbReference type="AlphaFoldDB" id="A0A143QHV7"/>
<evidence type="ECO:0000256" key="3">
    <source>
        <dbReference type="ARBA" id="ARBA00022553"/>
    </source>
</evidence>
<keyword evidence="7" id="KW-0067">ATP-binding</keyword>
<feature type="transmembrane region" description="Helical" evidence="9">
    <location>
        <begin position="20"/>
        <end position="41"/>
    </location>
</feature>
<dbReference type="GO" id="GO:0005524">
    <property type="term" value="F:ATP binding"/>
    <property type="evidence" value="ECO:0007669"/>
    <property type="project" value="UniProtKB-KW"/>
</dbReference>
<dbReference type="Gene3D" id="3.30.565.10">
    <property type="entry name" value="Histidine kinase-like ATPase, C-terminal domain"/>
    <property type="match status" value="1"/>
</dbReference>
<dbReference type="CDD" id="cd16917">
    <property type="entry name" value="HATPase_UhpB-NarQ-NarX-like"/>
    <property type="match status" value="1"/>
</dbReference>
<name>A0A143QHV7_RHOFA</name>
<keyword evidence="6 12" id="KW-0418">Kinase</keyword>
<evidence type="ECO:0000256" key="4">
    <source>
        <dbReference type="ARBA" id="ARBA00022679"/>
    </source>
</evidence>
<dbReference type="PATRIC" id="fig|1653479.3.peg.1455"/>
<evidence type="ECO:0000313" key="13">
    <source>
        <dbReference type="Proteomes" id="UP000076038"/>
    </source>
</evidence>
<keyword evidence="13" id="KW-1185">Reference proteome</keyword>
<dbReference type="EC" id="2.7.13.3" evidence="2"/>
<keyword evidence="9" id="KW-0472">Membrane</keyword>
<dbReference type="InterPro" id="IPR050482">
    <property type="entry name" value="Sensor_HK_TwoCompSys"/>
</dbReference>
<evidence type="ECO:0000256" key="6">
    <source>
        <dbReference type="ARBA" id="ARBA00022777"/>
    </source>
</evidence>
<dbReference type="GO" id="GO:0016020">
    <property type="term" value="C:membrane"/>
    <property type="evidence" value="ECO:0007669"/>
    <property type="project" value="InterPro"/>
</dbReference>
<dbReference type="RefSeq" id="WP_082832177.1">
    <property type="nucleotide sequence ID" value="NZ_CP015220.1"/>
</dbReference>
<dbReference type="Proteomes" id="UP000076038">
    <property type="component" value="Chromosome"/>
</dbReference>
<proteinExistence type="predicted"/>
<dbReference type="PANTHER" id="PTHR24421:SF10">
    <property type="entry name" value="NITRATE_NITRITE SENSOR PROTEIN NARQ"/>
    <property type="match status" value="1"/>
</dbReference>
<dbReference type="GO" id="GO:0000155">
    <property type="term" value="F:phosphorelay sensor kinase activity"/>
    <property type="evidence" value="ECO:0007669"/>
    <property type="project" value="InterPro"/>
</dbReference>
<keyword evidence="3" id="KW-0597">Phosphoprotein</keyword>
<dbReference type="PANTHER" id="PTHR24421">
    <property type="entry name" value="NITRATE/NITRITE SENSOR PROTEIN NARX-RELATED"/>
    <property type="match status" value="1"/>
</dbReference>
<accession>A0A143QHV7</accession>
<dbReference type="GO" id="GO:0046983">
    <property type="term" value="F:protein dimerization activity"/>
    <property type="evidence" value="ECO:0007669"/>
    <property type="project" value="InterPro"/>
</dbReference>
<reference evidence="12 13" key="1">
    <citation type="journal article" date="2016" name="Genome Announc.">
        <title>Complete Genome and Plasmid Sequences for Rhodococcus fascians D188 and Draft Sequences for Rhodococcus Isolates PBTS 1 and PBTS 2.</title>
        <authorList>
            <person name="Stamler R.A."/>
            <person name="Vereecke D."/>
            <person name="Zhang Y."/>
            <person name="Schilkey F."/>
            <person name="Devitt N."/>
            <person name="Randall J.J."/>
        </authorList>
    </citation>
    <scope>NUCLEOTIDE SEQUENCE [LARGE SCALE GENOMIC DNA]</scope>
    <source>
        <strain evidence="12 13">PBTS2</strain>
    </source>
</reference>
<evidence type="ECO:0000313" key="12">
    <source>
        <dbReference type="EMBL" id="AMY22745.1"/>
    </source>
</evidence>
<dbReference type="InterPro" id="IPR003594">
    <property type="entry name" value="HATPase_dom"/>
</dbReference>
<feature type="transmembrane region" description="Helical" evidence="9">
    <location>
        <begin position="169"/>
        <end position="193"/>
    </location>
</feature>
<evidence type="ECO:0000256" key="8">
    <source>
        <dbReference type="ARBA" id="ARBA00023012"/>
    </source>
</evidence>
<feature type="transmembrane region" description="Helical" evidence="9">
    <location>
        <begin position="47"/>
        <end position="71"/>
    </location>
</feature>
<evidence type="ECO:0000259" key="10">
    <source>
        <dbReference type="Pfam" id="PF02518"/>
    </source>
</evidence>
<feature type="domain" description="Histidine kinase/HSP90-like ATPase" evidence="10">
    <location>
        <begin position="337"/>
        <end position="423"/>
    </location>
</feature>
<evidence type="ECO:0000256" key="9">
    <source>
        <dbReference type="SAM" id="Phobius"/>
    </source>
</evidence>
<reference evidence="13" key="2">
    <citation type="submission" date="2016-04" db="EMBL/GenBank/DDBJ databases">
        <title>Complete Genome and Plasmid Sequences for Rhodococcus fascians D188 and Draft Sequences for Rhodococcus spp. Isolates PBTS 1 and PBTS 2.</title>
        <authorList>
            <person name="Stamer R."/>
            <person name="Vereecke D."/>
            <person name="Zhang Y."/>
            <person name="Schilkey F."/>
            <person name="Devitt N."/>
            <person name="Randall J."/>
        </authorList>
    </citation>
    <scope>NUCLEOTIDE SEQUENCE [LARGE SCALE GENOMIC DNA]</scope>
    <source>
        <strain evidence="13">PBTS2</strain>
    </source>
</reference>
<dbReference type="Pfam" id="PF07730">
    <property type="entry name" value="HisKA_3"/>
    <property type="match status" value="1"/>
</dbReference>
<gene>
    <name evidence="12" type="primary">nreB_1</name>
    <name evidence="12" type="ORF">A3Q41_01437</name>
</gene>
<evidence type="ECO:0000256" key="5">
    <source>
        <dbReference type="ARBA" id="ARBA00022741"/>
    </source>
</evidence>
<dbReference type="SUPFAM" id="SSF55874">
    <property type="entry name" value="ATPase domain of HSP90 chaperone/DNA topoisomerase II/histidine kinase"/>
    <property type="match status" value="1"/>
</dbReference>
<dbReference type="InterPro" id="IPR036890">
    <property type="entry name" value="HATPase_C_sf"/>
</dbReference>
<protein>
    <recommendedName>
        <fullName evidence="2">histidine kinase</fullName>
        <ecNumber evidence="2">2.7.13.3</ecNumber>
    </recommendedName>
</protein>